<dbReference type="PRINTS" id="PR00119">
    <property type="entry name" value="CATATPASE"/>
</dbReference>
<dbReference type="EMBL" id="SNZA01000001">
    <property type="protein sequence ID" value="TDR15347.1"/>
    <property type="molecule type" value="Genomic_DNA"/>
</dbReference>
<dbReference type="Pfam" id="PF00403">
    <property type="entry name" value="HMA"/>
    <property type="match status" value="1"/>
</dbReference>
<dbReference type="GO" id="GO:0005524">
    <property type="term" value="F:ATP binding"/>
    <property type="evidence" value="ECO:0007669"/>
    <property type="project" value="UniProtKB-UniRule"/>
</dbReference>
<dbReference type="InterPro" id="IPR044492">
    <property type="entry name" value="P_typ_ATPase_HD_dom"/>
</dbReference>
<dbReference type="InterPro" id="IPR023298">
    <property type="entry name" value="ATPase_P-typ_TM_dom_sf"/>
</dbReference>
<reference evidence="17 18" key="1">
    <citation type="submission" date="2019-03" db="EMBL/GenBank/DDBJ databases">
        <title>Genomic Encyclopedia of Type Strains, Phase IV (KMG-IV): sequencing the most valuable type-strain genomes for metagenomic binning, comparative biology and taxonomic classification.</title>
        <authorList>
            <person name="Goeker M."/>
        </authorList>
    </citation>
    <scope>NUCLEOTIDE SEQUENCE [LARGE SCALE GENOMIC DNA]</scope>
    <source>
        <strain evidence="17 18">DSM 5604</strain>
    </source>
</reference>
<dbReference type="InterPro" id="IPR008250">
    <property type="entry name" value="ATPase_P-typ_transduc_dom_A_sf"/>
</dbReference>
<dbReference type="NCBIfam" id="TIGR01512">
    <property type="entry name" value="ATPase-IB2_Cd"/>
    <property type="match status" value="1"/>
</dbReference>
<dbReference type="InterPro" id="IPR023214">
    <property type="entry name" value="HAD_sf"/>
</dbReference>
<keyword evidence="4 15" id="KW-1003">Cell membrane</keyword>
<accession>A0A4R6XDR0</accession>
<evidence type="ECO:0000256" key="6">
    <source>
        <dbReference type="ARBA" id="ARBA00022692"/>
    </source>
</evidence>
<protein>
    <submittedName>
        <fullName evidence="17">Cu2+-exporting ATPase</fullName>
    </submittedName>
</protein>
<dbReference type="SUPFAM" id="SSF81665">
    <property type="entry name" value="Calcium ATPase, transmembrane domain M"/>
    <property type="match status" value="1"/>
</dbReference>
<keyword evidence="10" id="KW-0460">Magnesium</keyword>
<dbReference type="NCBIfam" id="TIGR01525">
    <property type="entry name" value="ATPase-IB_hvy"/>
    <property type="match status" value="1"/>
</dbReference>
<evidence type="ECO:0000256" key="13">
    <source>
        <dbReference type="ARBA" id="ARBA00023065"/>
    </source>
</evidence>
<dbReference type="InterPro" id="IPR001757">
    <property type="entry name" value="P_typ_ATPase"/>
</dbReference>
<dbReference type="Pfam" id="PF00122">
    <property type="entry name" value="E1-E2_ATPase"/>
    <property type="match status" value="1"/>
</dbReference>
<feature type="transmembrane region" description="Helical" evidence="15">
    <location>
        <begin position="270"/>
        <end position="288"/>
    </location>
</feature>
<keyword evidence="9 15" id="KW-0067">ATP-binding</keyword>
<dbReference type="SFLD" id="SFLDS00003">
    <property type="entry name" value="Haloacid_Dehalogenase"/>
    <property type="match status" value="1"/>
</dbReference>
<dbReference type="InterPro" id="IPR027256">
    <property type="entry name" value="P-typ_ATPase_IB"/>
</dbReference>
<keyword evidence="13" id="KW-0406">Ion transport</keyword>
<comment type="caution">
    <text evidence="17">The sequence shown here is derived from an EMBL/GenBank/DDBJ whole genome shotgun (WGS) entry which is preliminary data.</text>
</comment>
<keyword evidence="8 15" id="KW-0547">Nucleotide-binding</keyword>
<evidence type="ECO:0000256" key="3">
    <source>
        <dbReference type="ARBA" id="ARBA00022448"/>
    </source>
</evidence>
<feature type="transmembrane region" description="Helical" evidence="15">
    <location>
        <begin position="769"/>
        <end position="787"/>
    </location>
</feature>
<keyword evidence="14 15" id="KW-0472">Membrane</keyword>
<dbReference type="NCBIfam" id="TIGR01494">
    <property type="entry name" value="ATPase_P-type"/>
    <property type="match status" value="1"/>
</dbReference>
<evidence type="ECO:0000256" key="12">
    <source>
        <dbReference type="ARBA" id="ARBA00022989"/>
    </source>
</evidence>
<dbReference type="PROSITE" id="PS50846">
    <property type="entry name" value="HMA_2"/>
    <property type="match status" value="1"/>
</dbReference>
<dbReference type="InterPro" id="IPR018303">
    <property type="entry name" value="ATPase_P-typ_P_site"/>
</dbReference>
<evidence type="ECO:0000256" key="2">
    <source>
        <dbReference type="ARBA" id="ARBA00006024"/>
    </source>
</evidence>
<dbReference type="SUPFAM" id="SSF81653">
    <property type="entry name" value="Calcium ATPase, transduction domain A"/>
    <property type="match status" value="1"/>
</dbReference>
<feature type="transmembrane region" description="Helical" evidence="15">
    <location>
        <begin position="209"/>
        <end position="230"/>
    </location>
</feature>
<dbReference type="NCBIfam" id="TIGR01511">
    <property type="entry name" value="ATPase-IB1_Cu"/>
    <property type="match status" value="1"/>
</dbReference>
<dbReference type="SUPFAM" id="SSF56784">
    <property type="entry name" value="HAD-like"/>
    <property type="match status" value="1"/>
</dbReference>
<dbReference type="SFLD" id="SFLDF00027">
    <property type="entry name" value="p-type_atpase"/>
    <property type="match status" value="1"/>
</dbReference>
<dbReference type="Gene3D" id="2.70.150.10">
    <property type="entry name" value="Calcium-transporting ATPase, cytoplasmic transduction domain A"/>
    <property type="match status" value="1"/>
</dbReference>
<keyword evidence="5" id="KW-0597">Phosphoprotein</keyword>
<comment type="subcellular location">
    <subcellularLocation>
        <location evidence="1">Cell membrane</location>
        <topology evidence="1">Multi-pass membrane protein</topology>
    </subcellularLocation>
</comment>
<evidence type="ECO:0000256" key="9">
    <source>
        <dbReference type="ARBA" id="ARBA00022840"/>
    </source>
</evidence>
<dbReference type="Pfam" id="PF12156">
    <property type="entry name" value="ATPase-cat_bd"/>
    <property type="match status" value="1"/>
</dbReference>
<dbReference type="Gene3D" id="3.40.1110.10">
    <property type="entry name" value="Calcium-transporting ATPase, cytoplasmic domain N"/>
    <property type="match status" value="1"/>
</dbReference>
<feature type="transmembrane region" description="Helical" evidence="15">
    <location>
        <begin position="747"/>
        <end position="763"/>
    </location>
</feature>
<dbReference type="InterPro" id="IPR036412">
    <property type="entry name" value="HAD-like_sf"/>
</dbReference>
<evidence type="ECO:0000259" key="16">
    <source>
        <dbReference type="PROSITE" id="PS50846"/>
    </source>
</evidence>
<name>A0A4R6XDR0_9GAMM</name>
<feature type="transmembrane region" description="Helical" evidence="15">
    <location>
        <begin position="419"/>
        <end position="440"/>
    </location>
</feature>
<evidence type="ECO:0000313" key="17">
    <source>
        <dbReference type="EMBL" id="TDR15347.1"/>
    </source>
</evidence>
<evidence type="ECO:0000256" key="11">
    <source>
        <dbReference type="ARBA" id="ARBA00022967"/>
    </source>
</evidence>
<feature type="transmembrane region" description="Helical" evidence="15">
    <location>
        <begin position="174"/>
        <end position="197"/>
    </location>
</feature>
<feature type="transmembrane region" description="Helical" evidence="15">
    <location>
        <begin position="242"/>
        <end position="264"/>
    </location>
</feature>
<sequence>MSNVCFHCGDPIPTGLDIASTLQDQRREFCCYGCQAIAEHICGADLSMYYERRDTNTAKRSSSDTSALFDLLNDDDLYNEYVYQEAQQHTIQLSISGITCSACAWLIERHLSNQCGVISIHVNASDALATLVWDPNKTTVQVLSQSLQQIGYSAHPHRPGEQDQIHKAERKKAIIRLGVAGVGMMQAMMSAIAMYAGDMQGMEDSHRQLLRWISFLFATPVVLYAGLPFYKGALRDLKNRHFTMDLPVSLGILLSYGSSVIAFYTESGHVYFDSATMFIFFLLLGRFLETLARSNQNKARHNTDLEPVIVKREGSEKVIPVHKLTSGDIAKLESGQTIPVDGILLSDFTNVDESSLTGEYQPVAKHKGDLLRAQTINVDQQIELEVTNIGQNTQAATISRITERALSEKPRVAVIADNVAHYFVLAVLITASLTYAFWSFMGEAQAYWIMVSVLVVTCPCALSLATPVALTTMTNAFKQQGFLVTRGHVIESLAQTKQIVFDKTGTLTQGKFSIVKFVNLSECYSEELLLSWISALESQSKHPIAQTFHSIPPSKVDHLQNLPSLGVTGEIDGKTLFFGNAALMLQNDISFEQQQYAEPGKLTLYLADSKKLIAVVSLCDALRPEAESVLSTLRDQGVRLSLLTGDSATSAMSILPRDWFDDYETDCLPDQKWQWIKQQPHKGIVMVGDGLNDVPALAGATTSMAMGASSDLAKLHSDAVLLSDHLETIPLVLKGAKRCRKIIKQNLFWAAGYNATLLPLAIAGLIPPWVAAIGMALSSLMVVVNASRLNKL</sequence>
<dbReference type="OrthoDB" id="9814270at2"/>
<keyword evidence="7 15" id="KW-0479">Metal-binding</keyword>
<dbReference type="InterPro" id="IPR059000">
    <property type="entry name" value="ATPase_P-type_domA"/>
</dbReference>
<dbReference type="GO" id="GO:0043682">
    <property type="term" value="F:P-type divalent copper transporter activity"/>
    <property type="evidence" value="ECO:0007669"/>
    <property type="project" value="TreeGrafter"/>
</dbReference>
<dbReference type="CDD" id="cd02079">
    <property type="entry name" value="P-type_ATPase_HM"/>
    <property type="match status" value="1"/>
</dbReference>
<dbReference type="InterPro" id="IPR023299">
    <property type="entry name" value="ATPase_P-typ_cyto_dom_N"/>
</dbReference>
<dbReference type="Pfam" id="PF00702">
    <property type="entry name" value="Hydrolase"/>
    <property type="match status" value="1"/>
</dbReference>
<evidence type="ECO:0000256" key="4">
    <source>
        <dbReference type="ARBA" id="ARBA00022475"/>
    </source>
</evidence>
<dbReference type="SFLD" id="SFLDG00002">
    <property type="entry name" value="C1.7:_P-type_atpase_like"/>
    <property type="match status" value="1"/>
</dbReference>
<dbReference type="InterPro" id="IPR006121">
    <property type="entry name" value="HMA_dom"/>
</dbReference>
<dbReference type="GO" id="GO:0005507">
    <property type="term" value="F:copper ion binding"/>
    <property type="evidence" value="ECO:0007669"/>
    <property type="project" value="TreeGrafter"/>
</dbReference>
<evidence type="ECO:0000256" key="7">
    <source>
        <dbReference type="ARBA" id="ARBA00022723"/>
    </source>
</evidence>
<gene>
    <name evidence="17" type="ORF">C8D85_0710</name>
</gene>
<feature type="transmembrane region" description="Helical" evidence="15">
    <location>
        <begin position="446"/>
        <end position="470"/>
    </location>
</feature>
<evidence type="ECO:0000256" key="1">
    <source>
        <dbReference type="ARBA" id="ARBA00004651"/>
    </source>
</evidence>
<dbReference type="Gene3D" id="3.40.50.1000">
    <property type="entry name" value="HAD superfamily/HAD-like"/>
    <property type="match status" value="1"/>
</dbReference>
<evidence type="ECO:0000256" key="15">
    <source>
        <dbReference type="RuleBase" id="RU362081"/>
    </source>
</evidence>
<dbReference type="GO" id="GO:0005886">
    <property type="term" value="C:plasma membrane"/>
    <property type="evidence" value="ECO:0007669"/>
    <property type="project" value="UniProtKB-SubCell"/>
</dbReference>
<dbReference type="Proteomes" id="UP000295729">
    <property type="component" value="Unassembled WGS sequence"/>
</dbReference>
<evidence type="ECO:0000256" key="5">
    <source>
        <dbReference type="ARBA" id="ARBA00022553"/>
    </source>
</evidence>
<dbReference type="RefSeq" id="WP_133559966.1">
    <property type="nucleotide sequence ID" value="NZ_SNZA01000001.1"/>
</dbReference>
<keyword evidence="18" id="KW-1185">Reference proteome</keyword>
<keyword evidence="3" id="KW-0813">Transport</keyword>
<dbReference type="GO" id="GO:0016887">
    <property type="term" value="F:ATP hydrolysis activity"/>
    <property type="evidence" value="ECO:0007669"/>
    <property type="project" value="InterPro"/>
</dbReference>
<organism evidence="17 18">
    <name type="scientific">Marinomonas communis</name>
    <dbReference type="NCBI Taxonomy" id="28254"/>
    <lineage>
        <taxon>Bacteria</taxon>
        <taxon>Pseudomonadati</taxon>
        <taxon>Pseudomonadota</taxon>
        <taxon>Gammaproteobacteria</taxon>
        <taxon>Oceanospirillales</taxon>
        <taxon>Oceanospirillaceae</taxon>
        <taxon>Marinomonas</taxon>
    </lineage>
</organism>
<dbReference type="Gene3D" id="3.30.70.100">
    <property type="match status" value="1"/>
</dbReference>
<comment type="similarity">
    <text evidence="2 15">Belongs to the cation transport ATPase (P-type) (TC 3.A.3) family. Type IB subfamily.</text>
</comment>
<keyword evidence="12 15" id="KW-1133">Transmembrane helix</keyword>
<dbReference type="CDD" id="cd00371">
    <property type="entry name" value="HMA"/>
    <property type="match status" value="1"/>
</dbReference>
<dbReference type="SUPFAM" id="SSF55008">
    <property type="entry name" value="HMA, heavy metal-associated domain"/>
    <property type="match status" value="1"/>
</dbReference>
<feature type="domain" description="HMA" evidence="16">
    <location>
        <begin position="89"/>
        <end position="155"/>
    </location>
</feature>
<evidence type="ECO:0000256" key="10">
    <source>
        <dbReference type="ARBA" id="ARBA00022842"/>
    </source>
</evidence>
<dbReference type="PANTHER" id="PTHR43520:SF5">
    <property type="entry name" value="CATION-TRANSPORTING P-TYPE ATPASE-RELATED"/>
    <property type="match status" value="1"/>
</dbReference>
<dbReference type="InterPro" id="IPR021993">
    <property type="entry name" value="ATPase-cat-bd"/>
</dbReference>
<dbReference type="InterPro" id="IPR036163">
    <property type="entry name" value="HMA_dom_sf"/>
</dbReference>
<proteinExistence type="inferred from homology"/>
<dbReference type="AlphaFoldDB" id="A0A4R6XDR0"/>
<dbReference type="GO" id="GO:0055070">
    <property type="term" value="P:copper ion homeostasis"/>
    <property type="evidence" value="ECO:0007669"/>
    <property type="project" value="TreeGrafter"/>
</dbReference>
<dbReference type="PROSITE" id="PS00154">
    <property type="entry name" value="ATPASE_E1_E2"/>
    <property type="match status" value="1"/>
</dbReference>
<evidence type="ECO:0000313" key="18">
    <source>
        <dbReference type="Proteomes" id="UP000295729"/>
    </source>
</evidence>
<dbReference type="PANTHER" id="PTHR43520">
    <property type="entry name" value="ATP7, ISOFORM B"/>
    <property type="match status" value="1"/>
</dbReference>
<evidence type="ECO:0000256" key="8">
    <source>
        <dbReference type="ARBA" id="ARBA00022741"/>
    </source>
</evidence>
<evidence type="ECO:0000256" key="14">
    <source>
        <dbReference type="ARBA" id="ARBA00023136"/>
    </source>
</evidence>
<keyword evidence="6 15" id="KW-0812">Transmembrane</keyword>
<keyword evidence="11" id="KW-1278">Translocase</keyword>